<feature type="domain" description="N-acetyltransferase" evidence="3">
    <location>
        <begin position="1"/>
        <end position="145"/>
    </location>
</feature>
<dbReference type="NCBIfam" id="NF002959">
    <property type="entry name" value="PRK03624.1"/>
    <property type="match status" value="1"/>
</dbReference>
<dbReference type="Pfam" id="PF00583">
    <property type="entry name" value="Acetyltransf_1"/>
    <property type="match status" value="1"/>
</dbReference>
<evidence type="ECO:0000256" key="1">
    <source>
        <dbReference type="ARBA" id="ARBA00022679"/>
    </source>
</evidence>
<keyword evidence="5" id="KW-1185">Reference proteome</keyword>
<dbReference type="InterPro" id="IPR050832">
    <property type="entry name" value="Bact_Acetyltransf"/>
</dbReference>
<gene>
    <name evidence="4" type="ORF">OQ273_15860</name>
</gene>
<dbReference type="PROSITE" id="PS51186">
    <property type="entry name" value="GNAT"/>
    <property type="match status" value="1"/>
</dbReference>
<dbReference type="PANTHER" id="PTHR43877">
    <property type="entry name" value="AMINOALKYLPHOSPHONATE N-ACETYLTRANSFERASE-RELATED-RELATED"/>
    <property type="match status" value="1"/>
</dbReference>
<dbReference type="SUPFAM" id="SSF55729">
    <property type="entry name" value="Acyl-CoA N-acyltransferases (Nat)"/>
    <property type="match status" value="1"/>
</dbReference>
<evidence type="ECO:0000259" key="3">
    <source>
        <dbReference type="PROSITE" id="PS51186"/>
    </source>
</evidence>
<dbReference type="PANTHER" id="PTHR43877:SF2">
    <property type="entry name" value="AMINOALKYLPHOSPHONATE N-ACETYLTRANSFERASE-RELATED"/>
    <property type="match status" value="1"/>
</dbReference>
<keyword evidence="2 4" id="KW-0012">Acyltransferase</keyword>
<protein>
    <submittedName>
        <fullName evidence="4">GNAT family acetyltransferase</fullName>
        <ecNumber evidence="4">2.3.1.-</ecNumber>
    </submittedName>
</protein>
<evidence type="ECO:0000313" key="4">
    <source>
        <dbReference type="EMBL" id="MDA5400057.1"/>
    </source>
</evidence>
<comment type="caution">
    <text evidence="4">The sequence shown here is derived from an EMBL/GenBank/DDBJ whole genome shotgun (WGS) entry which is preliminary data.</text>
</comment>
<name>A0A9X3ZHW3_9HYPH</name>
<dbReference type="InterPro" id="IPR016181">
    <property type="entry name" value="Acyl_CoA_acyltransferase"/>
</dbReference>
<proteinExistence type="predicted"/>
<dbReference type="RefSeq" id="WP_267991467.1">
    <property type="nucleotide sequence ID" value="NZ_JAPJZI010000001.1"/>
</dbReference>
<dbReference type="EC" id="2.3.1.-" evidence="4"/>
<sequence length="145" mass="16288">MKIRDVVDADVEQIIDLWARAGVTRPWNDPLQDISFCRKGDSSTLLVLVEEALVTGTAMVGEDGHRGWVYYVAVDPSRQGDGLGKLIMSAAESWLRERGIWKVNILVRHDNSAVREFYEALGYADTQAACYQKRLEADPPHRQDG</sequence>
<dbReference type="EMBL" id="JAPJZI010000001">
    <property type="protein sequence ID" value="MDA5400057.1"/>
    <property type="molecule type" value="Genomic_DNA"/>
</dbReference>
<dbReference type="CDD" id="cd04301">
    <property type="entry name" value="NAT_SF"/>
    <property type="match status" value="1"/>
</dbReference>
<dbReference type="Gene3D" id="3.40.630.30">
    <property type="match status" value="1"/>
</dbReference>
<reference evidence="4" key="1">
    <citation type="submission" date="2022-11" db="EMBL/GenBank/DDBJ databases">
        <title>Draft genome sequence of Hoeflea poritis E7-10 and Hoeflea prorocentri PM5-8, separated from scleractinian coral Porites lutea and marine dinoflagellate.</title>
        <authorList>
            <person name="Zhang G."/>
            <person name="Wei Q."/>
            <person name="Cai L."/>
        </authorList>
    </citation>
    <scope>NUCLEOTIDE SEQUENCE</scope>
    <source>
        <strain evidence="4">PM5-8</strain>
    </source>
</reference>
<dbReference type="GO" id="GO:0016747">
    <property type="term" value="F:acyltransferase activity, transferring groups other than amino-acyl groups"/>
    <property type="evidence" value="ECO:0007669"/>
    <property type="project" value="InterPro"/>
</dbReference>
<accession>A0A9X3ZHW3</accession>
<organism evidence="4 5">
    <name type="scientific">Hoeflea prorocentri</name>
    <dbReference type="NCBI Taxonomy" id="1922333"/>
    <lineage>
        <taxon>Bacteria</taxon>
        <taxon>Pseudomonadati</taxon>
        <taxon>Pseudomonadota</taxon>
        <taxon>Alphaproteobacteria</taxon>
        <taxon>Hyphomicrobiales</taxon>
        <taxon>Rhizobiaceae</taxon>
        <taxon>Hoeflea</taxon>
    </lineage>
</organism>
<evidence type="ECO:0000256" key="2">
    <source>
        <dbReference type="ARBA" id="ARBA00023315"/>
    </source>
</evidence>
<evidence type="ECO:0000313" key="5">
    <source>
        <dbReference type="Proteomes" id="UP001151234"/>
    </source>
</evidence>
<dbReference type="InterPro" id="IPR000182">
    <property type="entry name" value="GNAT_dom"/>
</dbReference>
<keyword evidence="1 4" id="KW-0808">Transferase</keyword>
<dbReference type="AlphaFoldDB" id="A0A9X3ZHW3"/>
<dbReference type="Proteomes" id="UP001151234">
    <property type="component" value="Unassembled WGS sequence"/>
</dbReference>